<comment type="caution">
    <text evidence="1">The sequence shown here is derived from an EMBL/GenBank/DDBJ whole genome shotgun (WGS) entry which is preliminary data.</text>
</comment>
<sequence length="63" mass="7271">MRARAGYRDPNKMRVDGKGAVDCVALWDDCDIKQHNYRWQPHKVWKVTKIGRTAPFMQAIVAA</sequence>
<dbReference type="Proteomes" id="UP000321464">
    <property type="component" value="Unassembled WGS sequence"/>
</dbReference>
<reference evidence="1 2" key="1">
    <citation type="submission" date="2019-07" db="EMBL/GenBank/DDBJ databases">
        <title>Whole genome shotgun sequence of Novosphingobium sediminis NBRC 106119.</title>
        <authorList>
            <person name="Hosoyama A."/>
            <person name="Uohara A."/>
            <person name="Ohji S."/>
            <person name="Ichikawa N."/>
        </authorList>
    </citation>
    <scope>NUCLEOTIDE SEQUENCE [LARGE SCALE GENOMIC DNA]</scope>
    <source>
        <strain evidence="1 2">NBRC 106119</strain>
    </source>
</reference>
<gene>
    <name evidence="1" type="ORF">NSE01_34640</name>
</gene>
<organism evidence="1 2">
    <name type="scientific">Novosphingobium sediminis</name>
    <dbReference type="NCBI Taxonomy" id="707214"/>
    <lineage>
        <taxon>Bacteria</taxon>
        <taxon>Pseudomonadati</taxon>
        <taxon>Pseudomonadota</taxon>
        <taxon>Alphaproteobacteria</taxon>
        <taxon>Sphingomonadales</taxon>
        <taxon>Sphingomonadaceae</taxon>
        <taxon>Novosphingobium</taxon>
    </lineage>
</organism>
<evidence type="ECO:0000313" key="2">
    <source>
        <dbReference type="Proteomes" id="UP000321464"/>
    </source>
</evidence>
<protein>
    <submittedName>
        <fullName evidence="1">Uncharacterized protein</fullName>
    </submittedName>
</protein>
<accession>A0A512APL3</accession>
<dbReference type="AlphaFoldDB" id="A0A512APL3"/>
<name>A0A512APL3_9SPHN</name>
<evidence type="ECO:0000313" key="1">
    <source>
        <dbReference type="EMBL" id="GEO01632.1"/>
    </source>
</evidence>
<proteinExistence type="predicted"/>
<keyword evidence="2" id="KW-1185">Reference proteome</keyword>
<dbReference type="EMBL" id="BJYR01000024">
    <property type="protein sequence ID" value="GEO01632.1"/>
    <property type="molecule type" value="Genomic_DNA"/>
</dbReference>